<proteinExistence type="predicted"/>
<comment type="caution">
    <text evidence="4">The sequence shown here is derived from an EMBL/GenBank/DDBJ whole genome shotgun (WGS) entry which is preliminary data.</text>
</comment>
<evidence type="ECO:0000313" key="5">
    <source>
        <dbReference type="Proteomes" id="UP000032289"/>
    </source>
</evidence>
<dbReference type="InterPro" id="IPR023772">
    <property type="entry name" value="DNA-bd_HTH_TetR-type_CS"/>
</dbReference>
<keyword evidence="1 2" id="KW-0238">DNA-binding</keyword>
<feature type="DNA-binding region" description="H-T-H motif" evidence="2">
    <location>
        <begin position="41"/>
        <end position="60"/>
    </location>
</feature>
<name>A0A0D1M1T7_9LACO</name>
<dbReference type="AlphaFoldDB" id="A0A0D1M1T7"/>
<reference evidence="4 5" key="1">
    <citation type="journal article" date="2015" name="Microbiology (Mosc.)">
        <title>Genomics of the Weissella cibaria species with an examination of its metabolic traits.</title>
        <authorList>
            <person name="Lynch K.M."/>
            <person name="Lucid A."/>
            <person name="Arendt E.K."/>
            <person name="Sleator R.D."/>
            <person name="Lucey B."/>
            <person name="Coffey A."/>
        </authorList>
    </citation>
    <scope>NUCLEOTIDE SEQUENCE [LARGE SCALE GENOMIC DNA]</scope>
    <source>
        <strain evidence="4 5">AB3b</strain>
    </source>
</reference>
<dbReference type="GO" id="GO:0003700">
    <property type="term" value="F:DNA-binding transcription factor activity"/>
    <property type="evidence" value="ECO:0007669"/>
    <property type="project" value="TreeGrafter"/>
</dbReference>
<accession>A0A0D1M1T7</accession>
<dbReference type="PANTHER" id="PTHR30055:SF226">
    <property type="entry name" value="HTH-TYPE TRANSCRIPTIONAL REGULATOR PKSA"/>
    <property type="match status" value="1"/>
</dbReference>
<dbReference type="EMBL" id="JWHT01000023">
    <property type="protein sequence ID" value="KIU24877.1"/>
    <property type="molecule type" value="Genomic_DNA"/>
</dbReference>
<dbReference type="InterPro" id="IPR009057">
    <property type="entry name" value="Homeodomain-like_sf"/>
</dbReference>
<dbReference type="InterPro" id="IPR050109">
    <property type="entry name" value="HTH-type_TetR-like_transc_reg"/>
</dbReference>
<gene>
    <name evidence="4" type="primary">fadR_2</name>
    <name evidence="4" type="ORF">ab3b_00944</name>
</gene>
<dbReference type="GO" id="GO:0000976">
    <property type="term" value="F:transcription cis-regulatory region binding"/>
    <property type="evidence" value="ECO:0007669"/>
    <property type="project" value="TreeGrafter"/>
</dbReference>
<dbReference type="PATRIC" id="fig|137591.24.peg.925"/>
<organism evidence="4 5">
    <name type="scientific">Weissella cibaria</name>
    <dbReference type="NCBI Taxonomy" id="137591"/>
    <lineage>
        <taxon>Bacteria</taxon>
        <taxon>Bacillati</taxon>
        <taxon>Bacillota</taxon>
        <taxon>Bacilli</taxon>
        <taxon>Lactobacillales</taxon>
        <taxon>Lactobacillaceae</taxon>
        <taxon>Weissella</taxon>
    </lineage>
</organism>
<sequence>MNNELLSFDEWLASVDMPAGKRRILQAAVKLFAENGFHATSTATIAKEAGLSDAAMFKHFKNKDALLEAILTPLFDQLMPNFSEQFVTALHNQATTMNDLIAFIIADRWTFINKNNQVIQILLGEIMSNPAFRQQMVDALTSRFNEVLTILETRLRADQTTSPNITSLDLVRLIVGQLATHFMMTYKFHAQLDDATVVANIIQLTQKAIRI</sequence>
<protein>
    <submittedName>
        <fullName evidence="4">FadR_2 protein</fullName>
    </submittedName>
</protein>
<dbReference type="Proteomes" id="UP000032289">
    <property type="component" value="Unassembled WGS sequence"/>
</dbReference>
<evidence type="ECO:0000256" key="2">
    <source>
        <dbReference type="PROSITE-ProRule" id="PRU00335"/>
    </source>
</evidence>
<feature type="domain" description="HTH tetR-type" evidence="3">
    <location>
        <begin position="18"/>
        <end position="78"/>
    </location>
</feature>
<dbReference type="InterPro" id="IPR001647">
    <property type="entry name" value="HTH_TetR"/>
</dbReference>
<evidence type="ECO:0000313" key="4">
    <source>
        <dbReference type="EMBL" id="KIU24877.1"/>
    </source>
</evidence>
<evidence type="ECO:0000256" key="1">
    <source>
        <dbReference type="ARBA" id="ARBA00023125"/>
    </source>
</evidence>
<dbReference type="Gene3D" id="1.10.357.10">
    <property type="entry name" value="Tetracycline Repressor, domain 2"/>
    <property type="match status" value="1"/>
</dbReference>
<dbReference type="RefSeq" id="WP_043941054.1">
    <property type="nucleotide sequence ID" value="NZ_JWHT01000023.1"/>
</dbReference>
<dbReference type="SUPFAM" id="SSF46689">
    <property type="entry name" value="Homeodomain-like"/>
    <property type="match status" value="1"/>
</dbReference>
<evidence type="ECO:0000259" key="3">
    <source>
        <dbReference type="PROSITE" id="PS50977"/>
    </source>
</evidence>
<dbReference type="PANTHER" id="PTHR30055">
    <property type="entry name" value="HTH-TYPE TRANSCRIPTIONAL REGULATOR RUTR"/>
    <property type="match status" value="1"/>
</dbReference>
<dbReference type="PRINTS" id="PR00455">
    <property type="entry name" value="HTHTETR"/>
</dbReference>
<dbReference type="PROSITE" id="PS01081">
    <property type="entry name" value="HTH_TETR_1"/>
    <property type="match status" value="1"/>
</dbReference>
<dbReference type="PROSITE" id="PS50977">
    <property type="entry name" value="HTH_TETR_2"/>
    <property type="match status" value="1"/>
</dbReference>
<dbReference type="Pfam" id="PF00440">
    <property type="entry name" value="TetR_N"/>
    <property type="match status" value="1"/>
</dbReference>